<evidence type="ECO:0000313" key="2">
    <source>
        <dbReference type="EMBL" id="SHE29168.1"/>
    </source>
</evidence>
<organism evidence="2 3">
    <name type="scientific">Vibrio gazogenes DSM 21264 = NBRC 103151</name>
    <dbReference type="NCBI Taxonomy" id="1123492"/>
    <lineage>
        <taxon>Bacteria</taxon>
        <taxon>Pseudomonadati</taxon>
        <taxon>Pseudomonadota</taxon>
        <taxon>Gammaproteobacteria</taxon>
        <taxon>Vibrionales</taxon>
        <taxon>Vibrionaceae</taxon>
        <taxon>Vibrio</taxon>
    </lineage>
</organism>
<dbReference type="GO" id="GO:0016747">
    <property type="term" value="F:acyltransferase activity, transferring groups other than amino-acyl groups"/>
    <property type="evidence" value="ECO:0007669"/>
    <property type="project" value="InterPro"/>
</dbReference>
<proteinExistence type="predicted"/>
<dbReference type="RefSeq" id="WP_072954048.1">
    <property type="nucleotide sequence ID" value="NZ_FQUH01000001.1"/>
</dbReference>
<feature type="domain" description="N-acetyltransferase" evidence="1">
    <location>
        <begin position="1"/>
        <end position="143"/>
    </location>
</feature>
<evidence type="ECO:0000259" key="1">
    <source>
        <dbReference type="PROSITE" id="PS51186"/>
    </source>
</evidence>
<dbReference type="SUPFAM" id="SSF55729">
    <property type="entry name" value="Acyl-CoA N-acyltransferases (Nat)"/>
    <property type="match status" value="1"/>
</dbReference>
<keyword evidence="2" id="KW-0808">Transferase</keyword>
<dbReference type="PROSITE" id="PS51186">
    <property type="entry name" value="GNAT"/>
    <property type="match status" value="1"/>
</dbReference>
<gene>
    <name evidence="2" type="ORF">SAMN02745781_00003</name>
</gene>
<dbReference type="InterPro" id="IPR016181">
    <property type="entry name" value="Acyl_CoA_acyltransferase"/>
</dbReference>
<sequence>MEVRFLEKNSDYESALEVMLQLRPNYNVDTLSRQIDKQQLNGYKVVYVKSSEGVLAVAGFSVGEKLAWGKHIYIEDLVTNSQFRSRGVGKFIIDWFKTYALEIGCEQIHLDSGVQRFPAHKFYLREGFNIASHHFSMVGVQDG</sequence>
<keyword evidence="3" id="KW-1185">Reference proteome</keyword>
<accession>A0A1M4SAH1</accession>
<reference evidence="3" key="1">
    <citation type="submission" date="2016-11" db="EMBL/GenBank/DDBJ databases">
        <authorList>
            <person name="Varghese N."/>
            <person name="Submissions S."/>
        </authorList>
    </citation>
    <scope>NUCLEOTIDE SEQUENCE [LARGE SCALE GENOMIC DNA]</scope>
    <source>
        <strain evidence="3">DSM 21264</strain>
    </source>
</reference>
<name>A0A1M4SAH1_VIBGA</name>
<dbReference type="InterPro" id="IPR000182">
    <property type="entry name" value="GNAT_dom"/>
</dbReference>
<protein>
    <submittedName>
        <fullName evidence="2">Acetyltransferase (GNAT) family protein</fullName>
    </submittedName>
</protein>
<evidence type="ECO:0000313" key="3">
    <source>
        <dbReference type="Proteomes" id="UP000184159"/>
    </source>
</evidence>
<dbReference type="Pfam" id="PF00583">
    <property type="entry name" value="Acetyltransf_1"/>
    <property type="match status" value="1"/>
</dbReference>
<dbReference type="Proteomes" id="UP000184159">
    <property type="component" value="Unassembled WGS sequence"/>
</dbReference>
<dbReference type="Gene3D" id="3.40.630.30">
    <property type="match status" value="1"/>
</dbReference>
<dbReference type="EMBL" id="FQUH01000001">
    <property type="protein sequence ID" value="SHE29168.1"/>
    <property type="molecule type" value="Genomic_DNA"/>
</dbReference>
<dbReference type="CDD" id="cd04301">
    <property type="entry name" value="NAT_SF"/>
    <property type="match status" value="1"/>
</dbReference>
<dbReference type="AlphaFoldDB" id="A0A1M4SAH1"/>